<reference evidence="11" key="1">
    <citation type="journal article" date="2019" name="Int. J. Syst. Evol. Microbiol.">
        <title>The Global Catalogue of Microorganisms (GCM) 10K type strain sequencing project: providing services to taxonomists for standard genome sequencing and annotation.</title>
        <authorList>
            <consortium name="The Broad Institute Genomics Platform"/>
            <consortium name="The Broad Institute Genome Sequencing Center for Infectious Disease"/>
            <person name="Wu L."/>
            <person name="Ma J."/>
        </authorList>
    </citation>
    <scope>NUCLEOTIDE SEQUENCE [LARGE SCALE GENOMIC DNA]</scope>
    <source>
        <strain evidence="11">CECT 7184</strain>
    </source>
</reference>
<proteinExistence type="inferred from homology"/>
<comment type="similarity">
    <text evidence="2">Belongs to the EamA transporter family.</text>
</comment>
<dbReference type="InterPro" id="IPR037185">
    <property type="entry name" value="EmrE-like"/>
</dbReference>
<dbReference type="PANTHER" id="PTHR22911:SF137">
    <property type="entry name" value="SOLUTE CARRIER FAMILY 35 MEMBER G2-RELATED"/>
    <property type="match status" value="1"/>
</dbReference>
<keyword evidence="7 8" id="KW-0472">Membrane</keyword>
<feature type="transmembrane region" description="Helical" evidence="8">
    <location>
        <begin position="77"/>
        <end position="95"/>
    </location>
</feature>
<feature type="transmembrane region" description="Helical" evidence="8">
    <location>
        <begin position="7"/>
        <end position="26"/>
    </location>
</feature>
<dbReference type="NCBIfam" id="TIGR00688">
    <property type="entry name" value="rarD"/>
    <property type="match status" value="1"/>
</dbReference>
<dbReference type="RefSeq" id="WP_385939065.1">
    <property type="nucleotide sequence ID" value="NZ_JBHSOZ010000003.1"/>
</dbReference>
<evidence type="ECO:0000256" key="3">
    <source>
        <dbReference type="ARBA" id="ARBA00022448"/>
    </source>
</evidence>
<feature type="transmembrane region" description="Helical" evidence="8">
    <location>
        <begin position="131"/>
        <end position="147"/>
    </location>
</feature>
<feature type="transmembrane region" description="Helical" evidence="8">
    <location>
        <begin position="270"/>
        <end position="292"/>
    </location>
</feature>
<keyword evidence="5 8" id="KW-0812">Transmembrane</keyword>
<comment type="subcellular location">
    <subcellularLocation>
        <location evidence="1">Cell membrane</location>
        <topology evidence="1">Multi-pass membrane protein</topology>
    </subcellularLocation>
</comment>
<name>A0ABW0YMT0_9BACI</name>
<comment type="caution">
    <text evidence="10">The sequence shown here is derived from an EMBL/GenBank/DDBJ whole genome shotgun (WGS) entry which is preliminary data.</text>
</comment>
<sequence length="311" mass="34706">MREQQTAGVIAAISAYLLWGFLPLYWKFLSEVPSSEVLAQRIIWSLLFMMAALFLMGRLKDVLQEVKGVFASKQKTWAVILASLFISTNWFIFIFAVNSDRVIEASLGYYINPLINVLLAAVFLKERLTMGEKSAFILAAAGVFLLTTQYEGFPWAALALALSFGCYGLIKKVVNLGAWAGLTIETLMVTPFALLFIFFFVDGEGFIRHYGIEQSLLLIGAGAVTAIPLLLFAAGARRISFSLVGFLQYLAPTIMLGLGVFLFHEPFSGLQLTSFIIIWTGLFIFTISRSAVFRKEKRKKRDIQRETKMSG</sequence>
<keyword evidence="6 8" id="KW-1133">Transmembrane helix</keyword>
<feature type="domain" description="EamA" evidence="9">
    <location>
        <begin position="156"/>
        <end position="286"/>
    </location>
</feature>
<dbReference type="PANTHER" id="PTHR22911">
    <property type="entry name" value="ACYL-MALONYL CONDENSING ENZYME-RELATED"/>
    <property type="match status" value="1"/>
</dbReference>
<keyword evidence="11" id="KW-1185">Reference proteome</keyword>
<keyword evidence="4" id="KW-1003">Cell membrane</keyword>
<feature type="transmembrane region" description="Helical" evidence="8">
    <location>
        <begin position="216"/>
        <end position="234"/>
    </location>
</feature>
<accession>A0ABW0YMT0</accession>
<dbReference type="InterPro" id="IPR000620">
    <property type="entry name" value="EamA_dom"/>
</dbReference>
<evidence type="ECO:0000313" key="11">
    <source>
        <dbReference type="Proteomes" id="UP001596142"/>
    </source>
</evidence>
<organism evidence="10 11">
    <name type="scientific">Thalassorhabdus alkalitolerans</name>
    <dbReference type="NCBI Taxonomy" id="2282697"/>
    <lineage>
        <taxon>Bacteria</taxon>
        <taxon>Bacillati</taxon>
        <taxon>Bacillota</taxon>
        <taxon>Bacilli</taxon>
        <taxon>Bacillales</taxon>
        <taxon>Bacillaceae</taxon>
        <taxon>Thalassorhabdus</taxon>
    </lineage>
</organism>
<feature type="transmembrane region" description="Helical" evidence="8">
    <location>
        <begin position="107"/>
        <end position="124"/>
    </location>
</feature>
<evidence type="ECO:0000256" key="5">
    <source>
        <dbReference type="ARBA" id="ARBA00022692"/>
    </source>
</evidence>
<evidence type="ECO:0000256" key="8">
    <source>
        <dbReference type="SAM" id="Phobius"/>
    </source>
</evidence>
<feature type="domain" description="EamA" evidence="9">
    <location>
        <begin position="7"/>
        <end position="147"/>
    </location>
</feature>
<evidence type="ECO:0000256" key="1">
    <source>
        <dbReference type="ARBA" id="ARBA00004651"/>
    </source>
</evidence>
<feature type="transmembrane region" description="Helical" evidence="8">
    <location>
        <begin position="246"/>
        <end position="264"/>
    </location>
</feature>
<dbReference type="Proteomes" id="UP001596142">
    <property type="component" value="Unassembled WGS sequence"/>
</dbReference>
<evidence type="ECO:0000256" key="4">
    <source>
        <dbReference type="ARBA" id="ARBA00022475"/>
    </source>
</evidence>
<evidence type="ECO:0000256" key="7">
    <source>
        <dbReference type="ARBA" id="ARBA00023136"/>
    </source>
</evidence>
<gene>
    <name evidence="10" type="primary">rarD</name>
    <name evidence="10" type="ORF">ACFPU1_04570</name>
</gene>
<keyword evidence="3" id="KW-0813">Transport</keyword>
<evidence type="ECO:0000259" key="9">
    <source>
        <dbReference type="Pfam" id="PF00892"/>
    </source>
</evidence>
<evidence type="ECO:0000313" key="10">
    <source>
        <dbReference type="EMBL" id="MFC5712042.1"/>
    </source>
</evidence>
<protein>
    <submittedName>
        <fullName evidence="10">EamA family transporter RarD</fullName>
    </submittedName>
</protein>
<evidence type="ECO:0000256" key="6">
    <source>
        <dbReference type="ARBA" id="ARBA00022989"/>
    </source>
</evidence>
<feature type="transmembrane region" description="Helical" evidence="8">
    <location>
        <begin position="182"/>
        <end position="201"/>
    </location>
</feature>
<dbReference type="Pfam" id="PF00892">
    <property type="entry name" value="EamA"/>
    <property type="match status" value="2"/>
</dbReference>
<feature type="transmembrane region" description="Helical" evidence="8">
    <location>
        <begin position="38"/>
        <end position="56"/>
    </location>
</feature>
<dbReference type="EMBL" id="JBHSOZ010000003">
    <property type="protein sequence ID" value="MFC5712042.1"/>
    <property type="molecule type" value="Genomic_DNA"/>
</dbReference>
<evidence type="ECO:0000256" key="2">
    <source>
        <dbReference type="ARBA" id="ARBA00007362"/>
    </source>
</evidence>
<dbReference type="InterPro" id="IPR004626">
    <property type="entry name" value="RarD"/>
</dbReference>
<dbReference type="SUPFAM" id="SSF103481">
    <property type="entry name" value="Multidrug resistance efflux transporter EmrE"/>
    <property type="match status" value="2"/>
</dbReference>
<feature type="transmembrane region" description="Helical" evidence="8">
    <location>
        <begin position="153"/>
        <end position="170"/>
    </location>
</feature>